<dbReference type="InterPro" id="IPR041313">
    <property type="entry name" value="DUF5642"/>
</dbReference>
<keyword evidence="3" id="KW-1185">Reference proteome</keyword>
<dbReference type="Proteomes" id="UP000465609">
    <property type="component" value="Chromosome"/>
</dbReference>
<organism evidence="2 3">
    <name type="scientific">Mycolicibacterium aubagnense</name>
    <dbReference type="NCBI Taxonomy" id="319707"/>
    <lineage>
        <taxon>Bacteria</taxon>
        <taxon>Bacillati</taxon>
        <taxon>Actinomycetota</taxon>
        <taxon>Actinomycetes</taxon>
        <taxon>Mycobacteriales</taxon>
        <taxon>Mycobacteriaceae</taxon>
        <taxon>Mycolicibacterium</taxon>
    </lineage>
</organism>
<reference evidence="2 3" key="1">
    <citation type="journal article" date="2019" name="Emerg. Microbes Infect.">
        <title>Comprehensive subspecies identification of 175 nontuberculous mycobacteria species based on 7547 genomic profiles.</title>
        <authorList>
            <person name="Matsumoto Y."/>
            <person name="Kinjo T."/>
            <person name="Motooka D."/>
            <person name="Nabeya D."/>
            <person name="Jung N."/>
            <person name="Uechi K."/>
            <person name="Horii T."/>
            <person name="Iida T."/>
            <person name="Fujita J."/>
            <person name="Nakamura S."/>
        </authorList>
    </citation>
    <scope>NUCLEOTIDE SEQUENCE [LARGE SCALE GENOMIC DNA]</scope>
    <source>
        <strain evidence="2 3">JCM 15296</strain>
    </source>
</reference>
<protein>
    <recommendedName>
        <fullName evidence="1">DUF5642 domain-containing protein</fullName>
    </recommendedName>
</protein>
<sequence length="258" mass="26040">MARAFVPAGHRQNMFRRGVGHCPGSAGLPCYQQQMRALAWSTVVLLCAACGSTTEAERPTTTAAAKPADPAAIGRMRQQLPKELQSYELGALPAPAAPPTFWGMSSESAADPPACAALVAAPADGVRGWSASGPGGIVYVTAAPGGAPAPELVGDCHTWTLSTSRAQAAIDVTDAPGIADARTLGMTAHITTSVENGAQTHSQATTLVAYVDSVAVSITMVTDPGAVAPPLPADLPATLLAAAVRSVRGIPAADGLAR</sequence>
<proteinExistence type="predicted"/>
<evidence type="ECO:0000313" key="3">
    <source>
        <dbReference type="Proteomes" id="UP000465609"/>
    </source>
</evidence>
<gene>
    <name evidence="2" type="ORF">MAUB_42020</name>
</gene>
<evidence type="ECO:0000313" key="2">
    <source>
        <dbReference type="EMBL" id="BBX86329.1"/>
    </source>
</evidence>
<dbReference type="EMBL" id="AP022577">
    <property type="protein sequence ID" value="BBX86329.1"/>
    <property type="molecule type" value="Genomic_DNA"/>
</dbReference>
<dbReference type="Pfam" id="PF18702">
    <property type="entry name" value="DUF5642"/>
    <property type="match status" value="1"/>
</dbReference>
<accession>A0ABM7IHT3</accession>
<name>A0ABM7IHT3_9MYCO</name>
<feature type="domain" description="DUF5642" evidence="1">
    <location>
        <begin position="69"/>
        <end position="248"/>
    </location>
</feature>
<evidence type="ECO:0000259" key="1">
    <source>
        <dbReference type="Pfam" id="PF18702"/>
    </source>
</evidence>